<reference evidence="5" key="1">
    <citation type="submission" date="2016-10" db="EMBL/GenBank/DDBJ databases">
        <authorList>
            <person name="Varghese N."/>
            <person name="Submissions S."/>
        </authorList>
    </citation>
    <scope>NUCLEOTIDE SEQUENCE [LARGE SCALE GENOMIC DNA]</scope>
    <source>
        <strain evidence="5">DSM 28881</strain>
    </source>
</reference>
<evidence type="ECO:0000313" key="5">
    <source>
        <dbReference type="Proteomes" id="UP000199559"/>
    </source>
</evidence>
<dbReference type="PROSITE" id="PS50194">
    <property type="entry name" value="FILAMIN_REPEAT"/>
    <property type="match status" value="1"/>
</dbReference>
<dbReference type="CDD" id="cd00603">
    <property type="entry name" value="IPT_PCSR"/>
    <property type="match status" value="1"/>
</dbReference>
<dbReference type="InterPro" id="IPR017868">
    <property type="entry name" value="Filamin/ABP280_repeat-like"/>
</dbReference>
<name>A0A1I3J403_9FLAO</name>
<feature type="domain" description="LTD" evidence="3">
    <location>
        <begin position="308"/>
        <end position="446"/>
    </location>
</feature>
<dbReference type="InterPro" id="IPR013783">
    <property type="entry name" value="Ig-like_fold"/>
</dbReference>
<dbReference type="SUPFAM" id="SSF81296">
    <property type="entry name" value="E set domains"/>
    <property type="match status" value="1"/>
</dbReference>
<gene>
    <name evidence="4" type="ORF">SAMN05443431_101242</name>
</gene>
<evidence type="ECO:0000256" key="1">
    <source>
        <dbReference type="ARBA" id="ARBA00022729"/>
    </source>
</evidence>
<dbReference type="Gene3D" id="2.60.40.1260">
    <property type="entry name" value="Lamin Tail domain"/>
    <property type="match status" value="1"/>
</dbReference>
<dbReference type="NCBIfam" id="TIGR04183">
    <property type="entry name" value="Por_Secre_tail"/>
    <property type="match status" value="1"/>
</dbReference>
<keyword evidence="5" id="KW-1185">Reference proteome</keyword>
<feature type="signal peptide" evidence="2">
    <location>
        <begin position="1"/>
        <end position="19"/>
    </location>
</feature>
<dbReference type="NCBIfam" id="NF012200">
    <property type="entry name" value="choice_anch_D"/>
    <property type="match status" value="2"/>
</dbReference>
<dbReference type="InterPro" id="IPR036415">
    <property type="entry name" value="Lamin_tail_dom_sf"/>
</dbReference>
<dbReference type="Pfam" id="PF18962">
    <property type="entry name" value="Por_Secre_tail"/>
    <property type="match status" value="1"/>
</dbReference>
<dbReference type="RefSeq" id="WP_090836754.1">
    <property type="nucleotide sequence ID" value="NZ_FORM01000001.1"/>
</dbReference>
<dbReference type="Gene3D" id="2.60.40.10">
    <property type="entry name" value="Immunoglobulins"/>
    <property type="match status" value="3"/>
</dbReference>
<dbReference type="Pfam" id="PF00932">
    <property type="entry name" value="LTD"/>
    <property type="match status" value="1"/>
</dbReference>
<protein>
    <submittedName>
        <fullName evidence="4">Por secretion system C-terminal sorting domain-containing protein</fullName>
    </submittedName>
</protein>
<dbReference type="InterPro" id="IPR014756">
    <property type="entry name" value="Ig_E-set"/>
</dbReference>
<dbReference type="InterPro" id="IPR026444">
    <property type="entry name" value="Secre_tail"/>
</dbReference>
<accession>A0A1I3J403</accession>
<organism evidence="4 5">
    <name type="scientific">Olleya namhaensis</name>
    <dbReference type="NCBI Taxonomy" id="1144750"/>
    <lineage>
        <taxon>Bacteria</taxon>
        <taxon>Pseudomonadati</taxon>
        <taxon>Bacteroidota</taxon>
        <taxon>Flavobacteriia</taxon>
        <taxon>Flavobacteriales</taxon>
        <taxon>Flavobacteriaceae</taxon>
    </lineage>
</organism>
<feature type="chain" id="PRO_5011721998" evidence="2">
    <location>
        <begin position="20"/>
        <end position="1671"/>
    </location>
</feature>
<dbReference type="Gene3D" id="2.60.120.260">
    <property type="entry name" value="Galactose-binding domain-like"/>
    <property type="match status" value="1"/>
</dbReference>
<proteinExistence type="predicted"/>
<dbReference type="STRING" id="1144750.SAMN05443431_101242"/>
<evidence type="ECO:0000259" key="3">
    <source>
        <dbReference type="PROSITE" id="PS51841"/>
    </source>
</evidence>
<dbReference type="SUPFAM" id="SSF74853">
    <property type="entry name" value="Lamin A/C globular tail domain"/>
    <property type="match status" value="1"/>
</dbReference>
<dbReference type="InterPro" id="IPR001322">
    <property type="entry name" value="Lamin_tail_dom"/>
</dbReference>
<keyword evidence="1 2" id="KW-0732">Signal</keyword>
<evidence type="ECO:0000256" key="2">
    <source>
        <dbReference type="SAM" id="SignalP"/>
    </source>
</evidence>
<evidence type="ECO:0000313" key="4">
    <source>
        <dbReference type="EMBL" id="SFI55011.1"/>
    </source>
</evidence>
<dbReference type="EMBL" id="FORM01000001">
    <property type="protein sequence ID" value="SFI55011.1"/>
    <property type="molecule type" value="Genomic_DNA"/>
</dbReference>
<feature type="domain" description="LTD" evidence="3">
    <location>
        <begin position="817"/>
        <end position="949"/>
    </location>
</feature>
<dbReference type="Proteomes" id="UP000199559">
    <property type="component" value="Unassembled WGS sequence"/>
</dbReference>
<sequence>MKKTLLTLLLLFSITFTFGQTTIGQQDFDSGTPILTYTNTGGTTVNGSGSFPNTPNYVSASTGFSINDETGTIEFSPVDASTYSNIDFSVRLASFAGTSGNGAENTDHVIISISTDGGTTYSEELEINGNSNAKWGFSGTHAGTGVASIPYDGNNTTTTFAPIGAGYRTTDGYSYLSITNLPSSSNLRIKIEMQNNSNNEFWVIDDVLLEGDAPTGPTIVLNPTTLTGLDYTLGTGPSAEQTFTAEGFLLTSNLVLTAPTNFEISTTSGSGFGASISLTPTTGIVASTTIYTRLISGLAVNTYTGTITATSTLAADKTVALAGEVLAPLADVVITEVSYNSTGADDEWIEICNISGSLQDISNYTINDGGTLFTFPAATTIANNTCITVSLGSNGDGTFNNDCPFTPDYGISASTNNTNNLVNSSDTILLYATDGSSIIDSVTYDDADGADNNGATLHVIDATIDNSDTGTNWQEVANGGSPGANALVSPCSVPELQLVDNSNTDQACGYTIAFGSQATGFNTDITFDIDNEGALDLNITSLMLSGADATSFSIISPATPFTIVAGNTQTVTVRFTPTSVGINNAILTINNNDADEGTCAITLQGTGTTPEQEINVEGNIAAFPDIPNGDTTPISLDNTLFAAQNIGASQTKSFRIQNIGTADLDITSITVGGLNPGDFTVSLNPAPFTVTAMQDPPGIFEITFSPIASGTRTAIISIANNDLDETPYTFTVQGNGLCNPSTITILPASGPENTIVTVTGTNLTAATATVSGITATVNNISDTIIEVTIPAGATSGTIDITDDLGCPASSPFTVIDHSGSCGSATGLMITEVYDQSSGSLGYIEIFNGTATTIDLTQYEINRFGDLASTSLTHAYTFPNTGTGSTITSNQILVGRVNSGGTGLEDFDFGGSASGFNDNDRLELTLIATGVIIDDFHDVVIGTAGYVYRRNTDVSNPNPTFDNAEWTTATSGDTSHLGTFATLNNAPTITAHPQPINNCSDAIVFTAAATPGNSGTLTYQWYYNDTISSGWTNVLNTSFAPGTVSGETSTMLSITGANIQGYQFYCEVTEDGTCSTASDAARVNIGTTTWTLGAWDNGIPSLTTQAILNDDYNTSAYGNIEACSLTINPTYFLTVSSNTYVKIQNNITNNGTLLINDSGSVVQINDSGTYDDSGSSATNPTTVERLTASISDWYEYTYWSSPVTNETIGNALFQADANRRFSFIAANFVDSTYETNNDNTTTVGAGIDDIDDNGDDWVLQPPGAIMTPGVGYAATHSTAAFAGTNNYNYSFRGPLNNGVITVPVERNDTELGDSNWNLIGNPYPSAIDAKLFFDENTFSTNPATGTLDGAIHLWSHSTPPSSTANGNEILNFDLNDYIVINYTGSSVSGVTSHVASGQSFFTTFSDALPTTTGTVTFNNSMRVDGNNNQFFRASNQSAENKLWLKLTSDSGLKDNILIGYVNGATSDNDGDAYDAKANGSYTKSMTFYSLIPTVNRKFSIQGKAINDLDIDETIAIGFLNNLDTPTIYTFSIAELQGDFLTNNTVYLKDNLTSTTFNLSDNDYSFTSPVGEFNSRFEIVFKDNSLSIDQYNLTADNLLIIEDSNNNVTFKLPNKDATLKTIKIYDALGRLIYNLKAQNTSDTFNLSNLSQAAYIAQVELSNGKIIRKKAVKK</sequence>
<dbReference type="PROSITE" id="PS51841">
    <property type="entry name" value="LTD"/>
    <property type="match status" value="2"/>
</dbReference>